<dbReference type="Proteomes" id="UP000037136">
    <property type="component" value="Unassembled WGS sequence"/>
</dbReference>
<evidence type="ECO:0000313" key="1">
    <source>
        <dbReference type="EMBL" id="PFH55260.1"/>
    </source>
</evidence>
<reference evidence="1 2" key="1">
    <citation type="journal article" date="2015" name="BMC Genomics">
        <title>Gene expression during zombie ant biting behavior reflects the complexity underlying fungal parasitic behavioral manipulation.</title>
        <authorList>
            <person name="de Bekker C."/>
            <person name="Ohm R.A."/>
            <person name="Loreto R.G."/>
            <person name="Sebastian A."/>
            <person name="Albert I."/>
            <person name="Merrow M."/>
            <person name="Brachmann A."/>
            <person name="Hughes D.P."/>
        </authorList>
    </citation>
    <scope>NUCLEOTIDE SEQUENCE [LARGE SCALE GENOMIC DNA]</scope>
    <source>
        <strain evidence="1 2">SC16a</strain>
    </source>
</reference>
<name>A0A2A9P2Y0_OPHUN</name>
<dbReference type="EMBL" id="LAZP02001046">
    <property type="protein sequence ID" value="PFH55260.1"/>
    <property type="molecule type" value="Genomic_DNA"/>
</dbReference>
<reference evidence="1 2" key="2">
    <citation type="journal article" date="2017" name="Sci. Rep.">
        <title>Ant-infecting Ophiocordyceps genomes reveal a high diversity of potential behavioral manipulation genes and a possible major role for enterotoxins.</title>
        <authorList>
            <person name="de Bekker C."/>
            <person name="Ohm R.A."/>
            <person name="Evans H.C."/>
            <person name="Brachmann A."/>
            <person name="Hughes D.P."/>
        </authorList>
    </citation>
    <scope>NUCLEOTIDE SEQUENCE [LARGE SCALE GENOMIC DNA]</scope>
    <source>
        <strain evidence="1 2">SC16a</strain>
    </source>
</reference>
<evidence type="ECO:0000313" key="2">
    <source>
        <dbReference type="Proteomes" id="UP000037136"/>
    </source>
</evidence>
<gene>
    <name evidence="1" type="ORF">XA68_10237</name>
</gene>
<protein>
    <submittedName>
        <fullName evidence="1">Uncharacterized protein</fullName>
    </submittedName>
</protein>
<organism evidence="1 2">
    <name type="scientific">Ophiocordyceps unilateralis</name>
    <name type="common">Zombie-ant fungus</name>
    <name type="synonym">Torrubia unilateralis</name>
    <dbReference type="NCBI Taxonomy" id="268505"/>
    <lineage>
        <taxon>Eukaryota</taxon>
        <taxon>Fungi</taxon>
        <taxon>Dikarya</taxon>
        <taxon>Ascomycota</taxon>
        <taxon>Pezizomycotina</taxon>
        <taxon>Sordariomycetes</taxon>
        <taxon>Hypocreomycetidae</taxon>
        <taxon>Hypocreales</taxon>
        <taxon>Ophiocordycipitaceae</taxon>
        <taxon>Ophiocordyceps</taxon>
    </lineage>
</organism>
<comment type="caution">
    <text evidence="1">The sequence shown here is derived from an EMBL/GenBank/DDBJ whole genome shotgun (WGS) entry which is preliminary data.</text>
</comment>
<dbReference type="AlphaFoldDB" id="A0A2A9P2Y0"/>
<sequence length="118" mass="12248">MSLLSNYDALAQHRCSAAPLQRISVPASFEAQAQSQQTGGGGLCRLAIGKQTCIAPCLQRPPELGPRLGRGRSTWRSARVLATQAAGQLLCPVAVLSPQGRRAGAAAEGGAFRGQRAP</sequence>
<proteinExistence type="predicted"/>
<accession>A0A2A9P2Y0</accession>
<keyword evidence="2" id="KW-1185">Reference proteome</keyword>